<dbReference type="Pfam" id="PF00069">
    <property type="entry name" value="Pkinase"/>
    <property type="match status" value="1"/>
</dbReference>
<dbReference type="GO" id="GO:0005524">
    <property type="term" value="F:ATP binding"/>
    <property type="evidence" value="ECO:0007669"/>
    <property type="project" value="UniProtKB-UniRule"/>
</dbReference>
<gene>
    <name evidence="9" type="ORF">DL240_08570</name>
</gene>
<evidence type="ECO:0000259" key="8">
    <source>
        <dbReference type="PROSITE" id="PS50011"/>
    </source>
</evidence>
<feature type="compositionally biased region" description="Pro residues" evidence="6">
    <location>
        <begin position="468"/>
        <end position="477"/>
    </location>
</feature>
<dbReference type="InterPro" id="IPR017441">
    <property type="entry name" value="Protein_kinase_ATP_BS"/>
</dbReference>
<dbReference type="PANTHER" id="PTHR43289:SF6">
    <property type="entry name" value="SERINE_THREONINE-PROTEIN KINASE NEKL-3"/>
    <property type="match status" value="1"/>
</dbReference>
<dbReference type="AlphaFoldDB" id="A0A328C6Q1"/>
<evidence type="ECO:0000256" key="2">
    <source>
        <dbReference type="ARBA" id="ARBA00022741"/>
    </source>
</evidence>
<feature type="binding site" evidence="5">
    <location>
        <position position="85"/>
    </location>
    <ligand>
        <name>ATP</name>
        <dbReference type="ChEBI" id="CHEBI:30616"/>
    </ligand>
</feature>
<dbReference type="EMBL" id="QHKO01000003">
    <property type="protein sequence ID" value="RAL22936.1"/>
    <property type="molecule type" value="Genomic_DNA"/>
</dbReference>
<proteinExistence type="predicted"/>
<reference evidence="9 10" key="1">
    <citation type="submission" date="2018-05" db="EMBL/GenBank/DDBJ databases">
        <title>Lujinxingia marina gen. nov. sp. nov., a new facultative anaerobic member of the class Deltaproteobacteria, and proposal of Lujinxingaceae fam. nov.</title>
        <authorList>
            <person name="Li C.-M."/>
        </authorList>
    </citation>
    <scope>NUCLEOTIDE SEQUENCE [LARGE SCALE GENOMIC DNA]</scope>
    <source>
        <strain evidence="9 10">B210</strain>
    </source>
</reference>
<organism evidence="9 10">
    <name type="scientific">Lujinxingia litoralis</name>
    <dbReference type="NCBI Taxonomy" id="2211119"/>
    <lineage>
        <taxon>Bacteria</taxon>
        <taxon>Deltaproteobacteria</taxon>
        <taxon>Bradymonadales</taxon>
        <taxon>Lujinxingiaceae</taxon>
        <taxon>Lujinxingia</taxon>
    </lineage>
</organism>
<dbReference type="PANTHER" id="PTHR43289">
    <property type="entry name" value="MITOGEN-ACTIVATED PROTEIN KINASE KINASE KINASE 20-RELATED"/>
    <property type="match status" value="1"/>
</dbReference>
<name>A0A328C6Q1_9DELT</name>
<feature type="compositionally biased region" description="Pro residues" evidence="6">
    <location>
        <begin position="512"/>
        <end position="521"/>
    </location>
</feature>
<dbReference type="PROSITE" id="PS00107">
    <property type="entry name" value="PROTEIN_KINASE_ATP"/>
    <property type="match status" value="1"/>
</dbReference>
<keyword evidence="7" id="KW-0472">Membrane</keyword>
<keyword evidence="3" id="KW-0418">Kinase</keyword>
<evidence type="ECO:0000256" key="1">
    <source>
        <dbReference type="ARBA" id="ARBA00022679"/>
    </source>
</evidence>
<keyword evidence="1" id="KW-0808">Transferase</keyword>
<evidence type="ECO:0000256" key="3">
    <source>
        <dbReference type="ARBA" id="ARBA00022777"/>
    </source>
</evidence>
<protein>
    <recommendedName>
        <fullName evidence="8">Protein kinase domain-containing protein</fullName>
    </recommendedName>
</protein>
<dbReference type="PROSITE" id="PS00108">
    <property type="entry name" value="PROTEIN_KINASE_ST"/>
    <property type="match status" value="1"/>
</dbReference>
<dbReference type="InterPro" id="IPR008271">
    <property type="entry name" value="Ser/Thr_kinase_AS"/>
</dbReference>
<dbReference type="SMART" id="SM00220">
    <property type="entry name" value="S_TKc"/>
    <property type="match status" value="1"/>
</dbReference>
<accession>A0A328C6Q1</accession>
<evidence type="ECO:0000256" key="5">
    <source>
        <dbReference type="PROSITE-ProRule" id="PRU10141"/>
    </source>
</evidence>
<dbReference type="PROSITE" id="PS50011">
    <property type="entry name" value="PROTEIN_KINASE_DOM"/>
    <property type="match status" value="1"/>
</dbReference>
<evidence type="ECO:0000256" key="4">
    <source>
        <dbReference type="ARBA" id="ARBA00022840"/>
    </source>
</evidence>
<dbReference type="CDD" id="cd14014">
    <property type="entry name" value="STKc_PknB_like"/>
    <property type="match status" value="1"/>
</dbReference>
<evidence type="ECO:0000256" key="6">
    <source>
        <dbReference type="SAM" id="MobiDB-lite"/>
    </source>
</evidence>
<evidence type="ECO:0000256" key="7">
    <source>
        <dbReference type="SAM" id="Phobius"/>
    </source>
</evidence>
<feature type="transmembrane region" description="Helical" evidence="7">
    <location>
        <begin position="426"/>
        <end position="445"/>
    </location>
</feature>
<keyword evidence="2 5" id="KW-0547">Nucleotide-binding</keyword>
<feature type="domain" description="Protein kinase" evidence="8">
    <location>
        <begin position="56"/>
        <end position="333"/>
    </location>
</feature>
<keyword evidence="10" id="KW-1185">Reference proteome</keyword>
<keyword evidence="4 5" id="KW-0067">ATP-binding</keyword>
<comment type="caution">
    <text evidence="9">The sequence shown here is derived from an EMBL/GenBank/DDBJ whole genome shotgun (WGS) entry which is preliminary data.</text>
</comment>
<sequence>MLNARRQIYRCLSMAPWRTTSASTSALAFIDLRISALLGPSMAAGARVGTVIDNKYRLDEQIGHGGMGAVYRGTQLMVDRPVAVKLLHPNFAQQQSVQARFEVEARAIGRLNHPNCITLYDFGYSEDLNALYTVVEFIDGTALDQLVHQRLELAEVVSILKQIASALDHAHHHGILHRDLKPENIMLARQTDGSRAVKVLDFGIAQIVTGESSDEDDFEADRLTRAGELFGTPPYMSPEQAQSSRNLTPATDLYSLGVIGYELLENRLPFFADTPLDILMMHIHQDPPPLRRPGLPAELRQVIADLLAKDPTARPSSGKVVHDRLAQISHKELQVPLAGVSPSEGSATREQEPTLLNIDESDPSLNIPLDLPSPHTSSIVEAPGDARPTTIPTMLGAHEPAPRHLPPPTDAGPYPRAQTDRHRGRVLGLALVLVAMFASLLWWVGAKTDANTPAAAPQDSPAAASSTPEPPPMPPRSLPTADGPAPREVSVAEPETPTPEAPTDLQDAAAPEFPPPPPPTRPATQRRAESDSSKPSRPRSTRRTASSKSTTEEDAPVRLHYDEQNENAPRRPARLGL</sequence>
<dbReference type="SUPFAM" id="SSF56112">
    <property type="entry name" value="Protein kinase-like (PK-like)"/>
    <property type="match status" value="1"/>
</dbReference>
<feature type="compositionally biased region" description="Low complexity" evidence="6">
    <location>
        <begin position="453"/>
        <end position="467"/>
    </location>
</feature>
<feature type="region of interest" description="Disordered" evidence="6">
    <location>
        <begin position="451"/>
        <end position="577"/>
    </location>
</feature>
<dbReference type="InterPro" id="IPR011009">
    <property type="entry name" value="Kinase-like_dom_sf"/>
</dbReference>
<keyword evidence="7" id="KW-0812">Transmembrane</keyword>
<dbReference type="InterPro" id="IPR000719">
    <property type="entry name" value="Prot_kinase_dom"/>
</dbReference>
<dbReference type="GO" id="GO:0004674">
    <property type="term" value="F:protein serine/threonine kinase activity"/>
    <property type="evidence" value="ECO:0007669"/>
    <property type="project" value="TreeGrafter"/>
</dbReference>
<dbReference type="Gene3D" id="1.10.510.10">
    <property type="entry name" value="Transferase(Phosphotransferase) domain 1"/>
    <property type="match status" value="1"/>
</dbReference>
<dbReference type="Gene3D" id="3.30.200.20">
    <property type="entry name" value="Phosphorylase Kinase, domain 1"/>
    <property type="match status" value="1"/>
</dbReference>
<evidence type="ECO:0000313" key="9">
    <source>
        <dbReference type="EMBL" id="RAL22936.1"/>
    </source>
</evidence>
<keyword evidence="7" id="KW-1133">Transmembrane helix</keyword>
<feature type="region of interest" description="Disordered" evidence="6">
    <location>
        <begin position="372"/>
        <end position="419"/>
    </location>
</feature>
<dbReference type="Proteomes" id="UP000249169">
    <property type="component" value="Unassembled WGS sequence"/>
</dbReference>
<evidence type="ECO:0000313" key="10">
    <source>
        <dbReference type="Proteomes" id="UP000249169"/>
    </source>
</evidence>